<proteinExistence type="predicted"/>
<evidence type="ECO:0000256" key="4">
    <source>
        <dbReference type="ARBA" id="ARBA00022723"/>
    </source>
</evidence>
<accession>A0AAD5X648</accession>
<evidence type="ECO:0000256" key="1">
    <source>
        <dbReference type="ARBA" id="ARBA00004430"/>
    </source>
</evidence>
<keyword evidence="3" id="KW-0349">Heme</keyword>
<comment type="function">
    <text evidence="9">Radial spoke stalk protein that binds heme under oxidizing conditions. Required for the coordinated beating of multiple cilia maybe by functioning in a redox signaling pathway.</text>
</comment>
<protein>
    <recommendedName>
        <fullName evidence="8">Cytochrome b5 domain-containing protein 1</fullName>
    </recommendedName>
</protein>
<dbReference type="Pfam" id="PF00173">
    <property type="entry name" value="Cyt-b5"/>
    <property type="match status" value="1"/>
</dbReference>
<comment type="subcellular location">
    <subcellularLocation>
        <location evidence="1">Cytoplasm</location>
        <location evidence="1">Cytoskeleton</location>
        <location evidence="1">Cilium axoneme</location>
    </subcellularLocation>
</comment>
<evidence type="ECO:0000256" key="6">
    <source>
        <dbReference type="ARBA" id="ARBA00023212"/>
    </source>
</evidence>
<evidence type="ECO:0000313" key="13">
    <source>
        <dbReference type="Proteomes" id="UP001212841"/>
    </source>
</evidence>
<dbReference type="EMBL" id="JADGJD010000254">
    <property type="protein sequence ID" value="KAJ3052921.1"/>
    <property type="molecule type" value="Genomic_DNA"/>
</dbReference>
<evidence type="ECO:0000256" key="5">
    <source>
        <dbReference type="ARBA" id="ARBA00023004"/>
    </source>
</evidence>
<dbReference type="SUPFAM" id="SSF55856">
    <property type="entry name" value="Cytochrome b5-like heme/steroid binding domain"/>
    <property type="match status" value="1"/>
</dbReference>
<dbReference type="InterPro" id="IPR036400">
    <property type="entry name" value="Cyt_B5-like_heme/steroid_sf"/>
</dbReference>
<dbReference type="Gene3D" id="3.10.120.10">
    <property type="entry name" value="Cytochrome b5-like heme/steroid binding domain"/>
    <property type="match status" value="1"/>
</dbReference>
<keyword evidence="7" id="KW-0966">Cell projection</keyword>
<evidence type="ECO:0000256" key="7">
    <source>
        <dbReference type="ARBA" id="ARBA00023273"/>
    </source>
</evidence>
<evidence type="ECO:0000313" key="12">
    <source>
        <dbReference type="EMBL" id="KAJ3052921.1"/>
    </source>
</evidence>
<reference evidence="12" key="1">
    <citation type="submission" date="2020-05" db="EMBL/GenBank/DDBJ databases">
        <title>Phylogenomic resolution of chytrid fungi.</title>
        <authorList>
            <person name="Stajich J.E."/>
            <person name="Amses K."/>
            <person name="Simmons R."/>
            <person name="Seto K."/>
            <person name="Myers J."/>
            <person name="Bonds A."/>
            <person name="Quandt C.A."/>
            <person name="Barry K."/>
            <person name="Liu P."/>
            <person name="Grigoriev I."/>
            <person name="Longcore J.E."/>
            <person name="James T.Y."/>
        </authorList>
    </citation>
    <scope>NUCLEOTIDE SEQUENCE</scope>
    <source>
        <strain evidence="12">JEL0318</strain>
    </source>
</reference>
<dbReference type="GO" id="GO:0005930">
    <property type="term" value="C:axoneme"/>
    <property type="evidence" value="ECO:0007669"/>
    <property type="project" value="UniProtKB-SubCell"/>
</dbReference>
<evidence type="ECO:0000256" key="10">
    <source>
        <dbReference type="SAM" id="MobiDB-lite"/>
    </source>
</evidence>
<dbReference type="Proteomes" id="UP001212841">
    <property type="component" value="Unassembled WGS sequence"/>
</dbReference>
<dbReference type="GO" id="GO:0046872">
    <property type="term" value="F:metal ion binding"/>
    <property type="evidence" value="ECO:0007669"/>
    <property type="project" value="UniProtKB-KW"/>
</dbReference>
<evidence type="ECO:0000256" key="9">
    <source>
        <dbReference type="ARBA" id="ARBA00046139"/>
    </source>
</evidence>
<dbReference type="InterPro" id="IPR001199">
    <property type="entry name" value="Cyt_B5-like_heme/steroid-bd"/>
</dbReference>
<evidence type="ECO:0000259" key="11">
    <source>
        <dbReference type="PROSITE" id="PS50255"/>
    </source>
</evidence>
<keyword evidence="6" id="KW-0206">Cytoskeleton</keyword>
<feature type="domain" description="Cytochrome b5 heme-binding" evidence="11">
    <location>
        <begin position="46"/>
        <end position="112"/>
    </location>
</feature>
<organism evidence="12 13">
    <name type="scientific">Rhizophlyctis rosea</name>
    <dbReference type="NCBI Taxonomy" id="64517"/>
    <lineage>
        <taxon>Eukaryota</taxon>
        <taxon>Fungi</taxon>
        <taxon>Fungi incertae sedis</taxon>
        <taxon>Chytridiomycota</taxon>
        <taxon>Chytridiomycota incertae sedis</taxon>
        <taxon>Chytridiomycetes</taxon>
        <taxon>Rhizophlyctidales</taxon>
        <taxon>Rhizophlyctidaceae</taxon>
        <taxon>Rhizophlyctis</taxon>
    </lineage>
</organism>
<dbReference type="PANTHER" id="PTHR21281:SF0">
    <property type="entry name" value="CYTOCHROME B5 DOMAIN-CONTAINING PROTEIN 1"/>
    <property type="match status" value="1"/>
</dbReference>
<keyword evidence="5" id="KW-0408">Iron</keyword>
<dbReference type="PROSITE" id="PS50255">
    <property type="entry name" value="CYTOCHROME_B5_2"/>
    <property type="match status" value="1"/>
</dbReference>
<sequence>MLSNLKQHSPVGPTPKPRPSTPGNVLQASTSGILLNRDPTSSNLPTKYYTPSEVELHNSPHDLWVSWLGDVYDLTKLAEEFQGDPLMGVILKNAGKDLSHWFERRTRDLKTHISPLTSITTPYTPEGRFLHVPPPLPRADWTPPEGGGVAWWMNRDEYCIGKLSQKTRKIRIVNTLTRDEHVLEVCAEEKLSAIQDRYMKFNSHAKGYMWKRLGALLDMSLTLEQNGIKDESATFESLGMDEDQWLPVLHLYFSDDLTVA</sequence>
<keyword evidence="4" id="KW-0479">Metal-binding</keyword>
<keyword evidence="2" id="KW-0963">Cytoplasm</keyword>
<keyword evidence="13" id="KW-1185">Reference proteome</keyword>
<dbReference type="SMART" id="SM01117">
    <property type="entry name" value="Cyt-b5"/>
    <property type="match status" value="1"/>
</dbReference>
<dbReference type="AlphaFoldDB" id="A0AAD5X648"/>
<gene>
    <name evidence="12" type="primary">CYB5D1</name>
    <name evidence="12" type="ORF">HK097_005422</name>
</gene>
<dbReference type="InterPro" id="IPR052320">
    <property type="entry name" value="Cytochrome_b5_domain"/>
</dbReference>
<feature type="region of interest" description="Disordered" evidence="10">
    <location>
        <begin position="1"/>
        <end position="27"/>
    </location>
</feature>
<comment type="caution">
    <text evidence="12">The sequence shown here is derived from an EMBL/GenBank/DDBJ whole genome shotgun (WGS) entry which is preliminary data.</text>
</comment>
<name>A0AAD5X648_9FUNG</name>
<evidence type="ECO:0000256" key="3">
    <source>
        <dbReference type="ARBA" id="ARBA00022617"/>
    </source>
</evidence>
<evidence type="ECO:0000256" key="2">
    <source>
        <dbReference type="ARBA" id="ARBA00022490"/>
    </source>
</evidence>
<dbReference type="PANTHER" id="PTHR21281">
    <property type="entry name" value="CYTOCHROME B5 DOMAIN-CONTAINING PROTEIN 1"/>
    <property type="match status" value="1"/>
</dbReference>
<evidence type="ECO:0000256" key="8">
    <source>
        <dbReference type="ARBA" id="ARBA00040649"/>
    </source>
</evidence>